<accession>A0A0X8X9D9</accession>
<dbReference type="AlphaFoldDB" id="A0A0X8X9D9"/>
<name>A0A0X8X9D9_HALHR</name>
<organism evidence="2 3">
    <name type="scientific">Halorhodospira halochloris</name>
    <name type="common">Ectothiorhodospira halochloris</name>
    <dbReference type="NCBI Taxonomy" id="1052"/>
    <lineage>
        <taxon>Bacteria</taxon>
        <taxon>Pseudomonadati</taxon>
        <taxon>Pseudomonadota</taxon>
        <taxon>Gammaproteobacteria</taxon>
        <taxon>Chromatiales</taxon>
        <taxon>Ectothiorhodospiraceae</taxon>
        <taxon>Halorhodospira</taxon>
    </lineage>
</organism>
<dbReference type="EMBL" id="AP017372">
    <property type="protein sequence ID" value="BAU57922.2"/>
    <property type="molecule type" value="Genomic_DNA"/>
</dbReference>
<evidence type="ECO:0000313" key="2">
    <source>
        <dbReference type="EMBL" id="BAU57922.2"/>
    </source>
</evidence>
<dbReference type="Gene3D" id="2.40.128.140">
    <property type="entry name" value="Outer membrane protein"/>
    <property type="match status" value="1"/>
</dbReference>
<dbReference type="KEGG" id="hhk:HH1059_12260"/>
<gene>
    <name evidence="2" type="ORF">HH1059_12260</name>
</gene>
<evidence type="ECO:0000313" key="3">
    <source>
        <dbReference type="Proteomes" id="UP000218890"/>
    </source>
</evidence>
<keyword evidence="3" id="KW-1185">Reference proteome</keyword>
<protein>
    <submittedName>
        <fullName evidence="2">Probable outer membrane protein</fullName>
    </submittedName>
</protein>
<evidence type="ECO:0000256" key="1">
    <source>
        <dbReference type="SAM" id="MobiDB-lite"/>
    </source>
</evidence>
<feature type="region of interest" description="Disordered" evidence="1">
    <location>
        <begin position="1"/>
        <end position="21"/>
    </location>
</feature>
<dbReference type="InterPro" id="IPR037107">
    <property type="entry name" value="Put_OMP_sf"/>
</dbReference>
<dbReference type="Pfam" id="PF09982">
    <property type="entry name" value="LpxR"/>
    <property type="match status" value="1"/>
</dbReference>
<reference evidence="2" key="1">
    <citation type="submission" date="2016-02" db="EMBL/GenBank/DDBJ databases">
        <title>Halorhodospira halochloris DSM-1059 complete genome, version 2.</title>
        <authorList>
            <person name="Tsukatani Y."/>
        </authorList>
    </citation>
    <scope>NUCLEOTIDE SEQUENCE</scope>
    <source>
        <strain evidence="2">DSM 1059</strain>
    </source>
</reference>
<proteinExistence type="predicted"/>
<dbReference type="Proteomes" id="UP000218890">
    <property type="component" value="Chromosome"/>
</dbReference>
<sequence>MSVGHKMYTAEDIEEDNPPEDDRPYAGWAYLSSSLIVESGWRQSIADVSVGVVGPTAQGHEVQRAVHDQIDASPEPQGWDYQLHDEVGVVGRYTDRYRARLVFGSGRGVNWGLDIIPGWTLWAGNVYTAAEAELIVRFGANLPDDYGGPIFHPVTNPESFFRPNRGGWYVYARGVRRLVAHNIFLDGNTVRDSRETEKERYVNQLYAGIAFHGPRMRVSATYSMPEHEFVAQQENDPYWAMQASWAF</sequence>
<dbReference type="InterPro" id="IPR018707">
    <property type="entry name" value="LpxR"/>
</dbReference>